<feature type="non-terminal residue" evidence="3">
    <location>
        <position position="1"/>
    </location>
</feature>
<evidence type="ECO:0000313" key="3">
    <source>
        <dbReference type="EMBL" id="KAA6319506.1"/>
    </source>
</evidence>
<dbReference type="SUPFAM" id="SSF48452">
    <property type="entry name" value="TPR-like"/>
    <property type="match status" value="2"/>
</dbReference>
<dbReference type="Pfam" id="PF13181">
    <property type="entry name" value="TPR_8"/>
    <property type="match status" value="1"/>
</dbReference>
<reference evidence="3" key="1">
    <citation type="submission" date="2019-03" db="EMBL/GenBank/DDBJ databases">
        <title>Single cell metagenomics reveals metabolic interactions within the superorganism composed of flagellate Streblomastix strix and complex community of Bacteroidetes bacteria on its surface.</title>
        <authorList>
            <person name="Treitli S.C."/>
            <person name="Kolisko M."/>
            <person name="Husnik F."/>
            <person name="Keeling P."/>
            <person name="Hampl V."/>
        </authorList>
    </citation>
    <scope>NUCLEOTIDE SEQUENCE</scope>
    <source>
        <strain evidence="3">STM</strain>
    </source>
</reference>
<dbReference type="InterPro" id="IPR011990">
    <property type="entry name" value="TPR-like_helical_dom_sf"/>
</dbReference>
<dbReference type="PROSITE" id="PS50005">
    <property type="entry name" value="TPR"/>
    <property type="match status" value="1"/>
</dbReference>
<organism evidence="3">
    <name type="scientific">termite gut metagenome</name>
    <dbReference type="NCBI Taxonomy" id="433724"/>
    <lineage>
        <taxon>unclassified sequences</taxon>
        <taxon>metagenomes</taxon>
        <taxon>organismal metagenomes</taxon>
    </lineage>
</organism>
<dbReference type="PANTHER" id="PTHR44858">
    <property type="entry name" value="TETRATRICOPEPTIDE REPEAT PROTEIN 6"/>
    <property type="match status" value="1"/>
</dbReference>
<accession>A0A5J4QBZ8</accession>
<dbReference type="GO" id="GO:0046813">
    <property type="term" value="P:receptor-mediated virion attachment to host cell"/>
    <property type="evidence" value="ECO:0007669"/>
    <property type="project" value="TreeGrafter"/>
</dbReference>
<evidence type="ECO:0000256" key="1">
    <source>
        <dbReference type="ARBA" id="ARBA00022737"/>
    </source>
</evidence>
<proteinExistence type="predicted"/>
<sequence length="197" mass="22188">FAWIDTHTSSIVNDPNNPVRYFVRAIDFYLVQDFSGCMEDLTQSVAADDTFFPAYFMRALVRCKQLEYQKAEEEAVSATSGILLPDKKKEVTGNTDYEGVKNDLDKVISLAPDFVYAYYNRGNLSAMLKDYRAAIVAYDKAIELNKDFAEAYFNRGLTHIFLGNNKAGISDLSKAGELGIVSAYNIIKRFTEIELPL</sequence>
<evidence type="ECO:0000256" key="2">
    <source>
        <dbReference type="ARBA" id="ARBA00022803"/>
    </source>
</evidence>
<dbReference type="EMBL" id="SNRY01003859">
    <property type="protein sequence ID" value="KAA6319506.1"/>
    <property type="molecule type" value="Genomic_DNA"/>
</dbReference>
<gene>
    <name evidence="3" type="ORF">EZS27_030611</name>
</gene>
<comment type="caution">
    <text evidence="3">The sequence shown here is derived from an EMBL/GenBank/DDBJ whole genome shotgun (WGS) entry which is preliminary data.</text>
</comment>
<dbReference type="GO" id="GO:0009279">
    <property type="term" value="C:cell outer membrane"/>
    <property type="evidence" value="ECO:0007669"/>
    <property type="project" value="TreeGrafter"/>
</dbReference>
<dbReference type="SMART" id="SM00028">
    <property type="entry name" value="TPR"/>
    <property type="match status" value="3"/>
</dbReference>
<keyword evidence="1" id="KW-0677">Repeat</keyword>
<dbReference type="InterPro" id="IPR019734">
    <property type="entry name" value="TPR_rpt"/>
</dbReference>
<protein>
    <submittedName>
        <fullName evidence="3">Uncharacterized protein</fullName>
    </submittedName>
</protein>
<name>A0A5J4QBZ8_9ZZZZ</name>
<dbReference type="Pfam" id="PF00515">
    <property type="entry name" value="TPR_1"/>
    <property type="match status" value="1"/>
</dbReference>
<dbReference type="InterPro" id="IPR050498">
    <property type="entry name" value="Ycf3"/>
</dbReference>
<dbReference type="PANTHER" id="PTHR44858:SF1">
    <property type="entry name" value="UDP-N-ACETYLGLUCOSAMINE--PEPTIDE N-ACETYLGLUCOSAMINYLTRANSFERASE SPINDLY-RELATED"/>
    <property type="match status" value="1"/>
</dbReference>
<dbReference type="AlphaFoldDB" id="A0A5J4QBZ8"/>
<dbReference type="Gene3D" id="1.25.40.10">
    <property type="entry name" value="Tetratricopeptide repeat domain"/>
    <property type="match status" value="2"/>
</dbReference>
<keyword evidence="2" id="KW-0802">TPR repeat</keyword>